<dbReference type="InterPro" id="IPR000755">
    <property type="entry name" value="A_A_dipeptidase"/>
</dbReference>
<evidence type="ECO:0000256" key="6">
    <source>
        <dbReference type="ARBA" id="ARBA00022997"/>
    </source>
</evidence>
<sequence length="146" mass="15806">MSDTTELVDLAVIFPDLEIELKYACADNITGKAIYQQARCLLHKDAITALAKSISIAQLSGLQLVIYDAYRPQQAQAMLWQACPDPQYVVDVTVGSNHSRGTAIDLTLRDEHGNILDMAQGSMKCTSAPMPITLPSRPPLSAIGCC</sequence>
<name>A0A376UBT3_ECOLX</name>
<dbReference type="SUPFAM" id="SSF55166">
    <property type="entry name" value="Hedgehog/DD-peptidase"/>
    <property type="match status" value="1"/>
</dbReference>
<dbReference type="Pfam" id="PF01427">
    <property type="entry name" value="Peptidase_M15"/>
    <property type="match status" value="1"/>
</dbReference>
<dbReference type="PANTHER" id="PTHR43126">
    <property type="entry name" value="D-ALANYL-D-ALANINE DIPEPTIDASE"/>
    <property type="match status" value="1"/>
</dbReference>
<dbReference type="GO" id="GO:0071555">
    <property type="term" value="P:cell wall organization"/>
    <property type="evidence" value="ECO:0007669"/>
    <property type="project" value="UniProtKB-KW"/>
</dbReference>
<keyword evidence="8" id="KW-0961">Cell wall biogenesis/degradation</keyword>
<dbReference type="Gene3D" id="3.30.1380.10">
    <property type="match status" value="1"/>
</dbReference>
<dbReference type="GO" id="GO:0046872">
    <property type="term" value="F:metal ion binding"/>
    <property type="evidence" value="ECO:0007669"/>
    <property type="project" value="UniProtKB-KW"/>
</dbReference>
<evidence type="ECO:0000256" key="3">
    <source>
        <dbReference type="ARBA" id="ARBA00022723"/>
    </source>
</evidence>
<protein>
    <submittedName>
        <fullName evidence="9">D-alanyl-D-alanine dipeptidase</fullName>
        <ecNumber evidence="9">3.4.13.22</ecNumber>
    </submittedName>
</protein>
<evidence type="ECO:0000256" key="8">
    <source>
        <dbReference type="ARBA" id="ARBA00023316"/>
    </source>
</evidence>
<proteinExistence type="predicted"/>
<evidence type="ECO:0000256" key="7">
    <source>
        <dbReference type="ARBA" id="ARBA00023049"/>
    </source>
</evidence>
<dbReference type="EC" id="3.4.13.22" evidence="9"/>
<comment type="catalytic activity">
    <reaction evidence="1">
        <text>D-alanyl-D-alanine + H2O = 2 D-alanine</text>
        <dbReference type="Rhea" id="RHEA:20661"/>
        <dbReference type="ChEBI" id="CHEBI:15377"/>
        <dbReference type="ChEBI" id="CHEBI:57416"/>
        <dbReference type="ChEBI" id="CHEBI:57822"/>
        <dbReference type="EC" id="3.4.13.22"/>
    </reaction>
</comment>
<dbReference type="PANTHER" id="PTHR43126:SF1">
    <property type="entry name" value="D-ALANYL-D-ALANINE DIPEPTIDASE"/>
    <property type="match status" value="1"/>
</dbReference>
<evidence type="ECO:0000313" key="10">
    <source>
        <dbReference type="Proteomes" id="UP000254079"/>
    </source>
</evidence>
<dbReference type="GO" id="GO:0160237">
    <property type="term" value="F:D-Ala-D-Ala dipeptidase activity"/>
    <property type="evidence" value="ECO:0007669"/>
    <property type="project" value="UniProtKB-EC"/>
</dbReference>
<evidence type="ECO:0000256" key="1">
    <source>
        <dbReference type="ARBA" id="ARBA00001362"/>
    </source>
</evidence>
<evidence type="ECO:0000313" key="9">
    <source>
        <dbReference type="EMBL" id="STI86181.1"/>
    </source>
</evidence>
<dbReference type="GO" id="GO:0006508">
    <property type="term" value="P:proteolysis"/>
    <property type="evidence" value="ECO:0007669"/>
    <property type="project" value="UniProtKB-KW"/>
</dbReference>
<organism evidence="9 10">
    <name type="scientific">Escherichia coli</name>
    <dbReference type="NCBI Taxonomy" id="562"/>
    <lineage>
        <taxon>Bacteria</taxon>
        <taxon>Pseudomonadati</taxon>
        <taxon>Pseudomonadota</taxon>
        <taxon>Gammaproteobacteria</taxon>
        <taxon>Enterobacterales</taxon>
        <taxon>Enterobacteriaceae</taxon>
        <taxon>Escherichia</taxon>
    </lineage>
</organism>
<dbReference type="GO" id="GO:0008237">
    <property type="term" value="F:metallopeptidase activity"/>
    <property type="evidence" value="ECO:0007669"/>
    <property type="project" value="UniProtKB-KW"/>
</dbReference>
<dbReference type="AlphaFoldDB" id="A0A376UBT3"/>
<dbReference type="EMBL" id="UGCP01000002">
    <property type="protein sequence ID" value="STI86181.1"/>
    <property type="molecule type" value="Genomic_DNA"/>
</dbReference>
<keyword evidence="3" id="KW-0479">Metal-binding</keyword>
<reference evidence="9 10" key="1">
    <citation type="submission" date="2018-06" db="EMBL/GenBank/DDBJ databases">
        <authorList>
            <consortium name="Pathogen Informatics"/>
            <person name="Doyle S."/>
        </authorList>
    </citation>
    <scope>NUCLEOTIDE SEQUENCE [LARGE SCALE GENOMIC DNA]</scope>
    <source>
        <strain evidence="9 10">NCTC8622</strain>
    </source>
</reference>
<dbReference type="NCBIfam" id="NF007557">
    <property type="entry name" value="PRK10178.1"/>
    <property type="match status" value="1"/>
</dbReference>
<gene>
    <name evidence="9" type="primary">ddpX</name>
    <name evidence="9" type="ORF">NCTC8622_05297</name>
</gene>
<evidence type="ECO:0000256" key="5">
    <source>
        <dbReference type="ARBA" id="ARBA00022833"/>
    </source>
</evidence>
<dbReference type="Proteomes" id="UP000254079">
    <property type="component" value="Unassembled WGS sequence"/>
</dbReference>
<accession>A0A376UBT3</accession>
<evidence type="ECO:0000256" key="2">
    <source>
        <dbReference type="ARBA" id="ARBA00022670"/>
    </source>
</evidence>
<keyword evidence="5" id="KW-0862">Zinc</keyword>
<keyword evidence="4 9" id="KW-0378">Hydrolase</keyword>
<dbReference type="InterPro" id="IPR009045">
    <property type="entry name" value="Zn_M74/Hedgehog-like"/>
</dbReference>
<keyword evidence="7" id="KW-0482">Metalloprotease</keyword>
<keyword evidence="6 9" id="KW-0224">Dipeptidase</keyword>
<evidence type="ECO:0000256" key="4">
    <source>
        <dbReference type="ARBA" id="ARBA00022801"/>
    </source>
</evidence>
<keyword evidence="2" id="KW-0645">Protease</keyword>